<dbReference type="GO" id="GO:0020037">
    <property type="term" value="F:heme binding"/>
    <property type="evidence" value="ECO:0007669"/>
    <property type="project" value="InterPro"/>
</dbReference>
<dbReference type="GO" id="GO:0005506">
    <property type="term" value="F:iron ion binding"/>
    <property type="evidence" value="ECO:0007669"/>
    <property type="project" value="InterPro"/>
</dbReference>
<comment type="caution">
    <text evidence="9">The sequence shown here is derived from an EMBL/GenBank/DDBJ whole genome shotgun (WGS) entry which is preliminary data.</text>
</comment>
<dbReference type="GO" id="GO:0004497">
    <property type="term" value="F:monooxygenase activity"/>
    <property type="evidence" value="ECO:0007669"/>
    <property type="project" value="UniProtKB-KW"/>
</dbReference>
<evidence type="ECO:0000313" key="10">
    <source>
        <dbReference type="Proteomes" id="UP001303473"/>
    </source>
</evidence>
<dbReference type="GO" id="GO:0016705">
    <property type="term" value="F:oxidoreductase activity, acting on paired donors, with incorporation or reduction of molecular oxygen"/>
    <property type="evidence" value="ECO:0007669"/>
    <property type="project" value="InterPro"/>
</dbReference>
<keyword evidence="4 7" id="KW-0560">Oxidoreductase</keyword>
<dbReference type="AlphaFoldDB" id="A0AAN6N851"/>
<keyword evidence="6 7" id="KW-0349">Heme</keyword>
<evidence type="ECO:0000256" key="1">
    <source>
        <dbReference type="ARBA" id="ARBA00001971"/>
    </source>
</evidence>
<evidence type="ECO:0000256" key="6">
    <source>
        <dbReference type="PIRSR" id="PIRSR602401-1"/>
    </source>
</evidence>
<keyword evidence="7" id="KW-0503">Monooxygenase</keyword>
<feature type="binding site" description="axial binding residue" evidence="6">
    <location>
        <position position="478"/>
    </location>
    <ligand>
        <name>heme</name>
        <dbReference type="ChEBI" id="CHEBI:30413"/>
    </ligand>
    <ligandPart>
        <name>Fe</name>
        <dbReference type="ChEBI" id="CHEBI:18248"/>
    </ligandPart>
</feature>
<dbReference type="Gene3D" id="1.10.630.10">
    <property type="entry name" value="Cytochrome P450"/>
    <property type="match status" value="1"/>
</dbReference>
<dbReference type="Pfam" id="PF00067">
    <property type="entry name" value="p450"/>
    <property type="match status" value="1"/>
</dbReference>
<evidence type="ECO:0000256" key="7">
    <source>
        <dbReference type="RuleBase" id="RU000461"/>
    </source>
</evidence>
<keyword evidence="5 6" id="KW-0408">Iron</keyword>
<sequence>MAGMQQGYAYADSLILLVPQFEGHLIAMDILNSEVSASHFTLVSATFVLLLTIATAKLLFPSNPGGSLPLHGAEYGISPRRVLQYMYNAQSMYLEAYSKFRNTVYRITTADGEKVVVPLKYVEELRSKPEEEINNAKALEKVFETKITGLTTETHFLNHLIRADLTKKLPQIIGRLAEEVERSVRTELPQAETWTSININERVSRVLAIVSGNVLVGPPLCYDEEYLHAAMNYSKDISAAIRALKIWPRFMRPTVQHFTPQVGVIRKYRGKAKKMLEPLIKELRSMRAKGNPLPDTMLAWMVEKAEQFQADDDELANTQLILIMAGIHTRTMTITHILYDLAAYPECVEDLRDEINAVLAENNGVMSAQALFQMKLLDSFLLESQRHNPPAFSDMSSSPSRSRTGHRSRQGSSIETPHIAVTKDPEFYPDPETFDPYRFYRLRKGETPDPIGHKNTEQYQFVTVTKENMGFGYGRHACPGRFFAAAEIKLLLARILLEYDRQDARWSGGAALCQRRRGELLYCRY</sequence>
<comment type="similarity">
    <text evidence="2 7">Belongs to the cytochrome P450 family.</text>
</comment>
<feature type="compositionally biased region" description="Low complexity" evidence="8">
    <location>
        <begin position="393"/>
        <end position="402"/>
    </location>
</feature>
<dbReference type="InterPro" id="IPR036396">
    <property type="entry name" value="Cyt_P450_sf"/>
</dbReference>
<accession>A0AAN6N851</accession>
<gene>
    <name evidence="9" type="ORF">QBC46DRAFT_408451</name>
</gene>
<evidence type="ECO:0000256" key="8">
    <source>
        <dbReference type="SAM" id="MobiDB-lite"/>
    </source>
</evidence>
<organism evidence="9 10">
    <name type="scientific">Diplogelasinospora grovesii</name>
    <dbReference type="NCBI Taxonomy" id="303347"/>
    <lineage>
        <taxon>Eukaryota</taxon>
        <taxon>Fungi</taxon>
        <taxon>Dikarya</taxon>
        <taxon>Ascomycota</taxon>
        <taxon>Pezizomycotina</taxon>
        <taxon>Sordariomycetes</taxon>
        <taxon>Sordariomycetidae</taxon>
        <taxon>Sordariales</taxon>
        <taxon>Diplogelasinosporaceae</taxon>
        <taxon>Diplogelasinospora</taxon>
    </lineage>
</organism>
<dbReference type="InterPro" id="IPR017972">
    <property type="entry name" value="Cyt_P450_CS"/>
</dbReference>
<dbReference type="InterPro" id="IPR001128">
    <property type="entry name" value="Cyt_P450"/>
</dbReference>
<dbReference type="EMBL" id="MU853799">
    <property type="protein sequence ID" value="KAK3940199.1"/>
    <property type="molecule type" value="Genomic_DNA"/>
</dbReference>
<feature type="region of interest" description="Disordered" evidence="8">
    <location>
        <begin position="388"/>
        <end position="416"/>
    </location>
</feature>
<reference evidence="10" key="1">
    <citation type="journal article" date="2023" name="Mol. Phylogenet. Evol.">
        <title>Genome-scale phylogeny and comparative genomics of the fungal order Sordariales.</title>
        <authorList>
            <person name="Hensen N."/>
            <person name="Bonometti L."/>
            <person name="Westerberg I."/>
            <person name="Brannstrom I.O."/>
            <person name="Guillou S."/>
            <person name="Cros-Aarteil S."/>
            <person name="Calhoun S."/>
            <person name="Haridas S."/>
            <person name="Kuo A."/>
            <person name="Mondo S."/>
            <person name="Pangilinan J."/>
            <person name="Riley R."/>
            <person name="LaButti K."/>
            <person name="Andreopoulos B."/>
            <person name="Lipzen A."/>
            <person name="Chen C."/>
            <person name="Yan M."/>
            <person name="Daum C."/>
            <person name="Ng V."/>
            <person name="Clum A."/>
            <person name="Steindorff A."/>
            <person name="Ohm R.A."/>
            <person name="Martin F."/>
            <person name="Silar P."/>
            <person name="Natvig D.O."/>
            <person name="Lalanne C."/>
            <person name="Gautier V."/>
            <person name="Ament-Velasquez S.L."/>
            <person name="Kruys A."/>
            <person name="Hutchinson M.I."/>
            <person name="Powell A.J."/>
            <person name="Barry K."/>
            <person name="Miller A.N."/>
            <person name="Grigoriev I.V."/>
            <person name="Debuchy R."/>
            <person name="Gladieux P."/>
            <person name="Hiltunen Thoren M."/>
            <person name="Johannesson H."/>
        </authorList>
    </citation>
    <scope>NUCLEOTIDE SEQUENCE [LARGE SCALE GENOMIC DNA]</scope>
    <source>
        <strain evidence="10">CBS 340.73</strain>
    </source>
</reference>
<dbReference type="PANTHER" id="PTHR46206">
    <property type="entry name" value="CYTOCHROME P450"/>
    <property type="match status" value="1"/>
</dbReference>
<dbReference type="PRINTS" id="PR00463">
    <property type="entry name" value="EP450I"/>
</dbReference>
<evidence type="ECO:0000256" key="5">
    <source>
        <dbReference type="ARBA" id="ARBA00023004"/>
    </source>
</evidence>
<evidence type="ECO:0000256" key="3">
    <source>
        <dbReference type="ARBA" id="ARBA00022723"/>
    </source>
</evidence>
<keyword evidence="10" id="KW-1185">Reference proteome</keyword>
<evidence type="ECO:0000256" key="4">
    <source>
        <dbReference type="ARBA" id="ARBA00023002"/>
    </source>
</evidence>
<dbReference type="PANTHER" id="PTHR46206:SF7">
    <property type="entry name" value="P450, PUTATIVE (EUROFUNG)-RELATED"/>
    <property type="match status" value="1"/>
</dbReference>
<dbReference type="SUPFAM" id="SSF48264">
    <property type="entry name" value="Cytochrome P450"/>
    <property type="match status" value="1"/>
</dbReference>
<dbReference type="CDD" id="cd11041">
    <property type="entry name" value="CYP503A1-like"/>
    <property type="match status" value="1"/>
</dbReference>
<evidence type="ECO:0000313" key="9">
    <source>
        <dbReference type="EMBL" id="KAK3940199.1"/>
    </source>
</evidence>
<keyword evidence="3 6" id="KW-0479">Metal-binding</keyword>
<dbReference type="PROSITE" id="PS00086">
    <property type="entry name" value="CYTOCHROME_P450"/>
    <property type="match status" value="1"/>
</dbReference>
<comment type="cofactor">
    <cofactor evidence="1 6">
        <name>heme</name>
        <dbReference type="ChEBI" id="CHEBI:30413"/>
    </cofactor>
</comment>
<evidence type="ECO:0000256" key="2">
    <source>
        <dbReference type="ARBA" id="ARBA00010617"/>
    </source>
</evidence>
<name>A0AAN6N851_9PEZI</name>
<protein>
    <submittedName>
        <fullName evidence="9">Cytochrome P450</fullName>
    </submittedName>
</protein>
<dbReference type="Proteomes" id="UP001303473">
    <property type="component" value="Unassembled WGS sequence"/>
</dbReference>
<dbReference type="InterPro" id="IPR002401">
    <property type="entry name" value="Cyt_P450_E_grp-I"/>
</dbReference>
<proteinExistence type="inferred from homology"/>